<feature type="region of interest" description="Disordered" evidence="5">
    <location>
        <begin position="1"/>
        <end position="28"/>
    </location>
</feature>
<gene>
    <name evidence="7" type="ORF">PQJ73_27780</name>
</gene>
<evidence type="ECO:0000256" key="3">
    <source>
        <dbReference type="ARBA" id="ARBA00022989"/>
    </source>
</evidence>
<keyword evidence="3 6" id="KW-1133">Transmembrane helix</keyword>
<feature type="transmembrane region" description="Helical" evidence="6">
    <location>
        <begin position="32"/>
        <end position="53"/>
    </location>
</feature>
<dbReference type="Proteomes" id="UP001165652">
    <property type="component" value="Unassembled WGS sequence"/>
</dbReference>
<dbReference type="PANTHER" id="PTHR30168">
    <property type="entry name" value="PUTATIVE MEMBRANE PROTEIN YPFJ"/>
    <property type="match status" value="1"/>
</dbReference>
<keyword evidence="4 6" id="KW-0472">Membrane</keyword>
<reference evidence="7" key="1">
    <citation type="journal article" date="2023" name="Microbiol Resour">
        <title>Genome Sequences of Rhodoplanes serenus and Two Thermotolerant Strains, Rhodoplanes tepidamans and 'Rhodoplanes cryptolactis,' Further Refine the Genus.</title>
        <authorList>
            <person name="Rayyan A.A."/>
            <person name="Kyndt J.A."/>
        </authorList>
    </citation>
    <scope>NUCLEOTIDE SEQUENCE</scope>
    <source>
        <strain evidence="7">DSM 9987</strain>
    </source>
</reference>
<reference evidence="7" key="2">
    <citation type="submission" date="2023-02" db="EMBL/GenBank/DDBJ databases">
        <authorList>
            <person name="Rayyan A."/>
            <person name="Meyer T."/>
            <person name="Kyndt J.A."/>
        </authorList>
    </citation>
    <scope>NUCLEOTIDE SEQUENCE</scope>
    <source>
        <strain evidence="7">DSM 9987</strain>
    </source>
</reference>
<dbReference type="PANTHER" id="PTHR30168:SF0">
    <property type="entry name" value="INNER MEMBRANE PROTEIN"/>
    <property type="match status" value="1"/>
</dbReference>
<feature type="region of interest" description="Disordered" evidence="5">
    <location>
        <begin position="70"/>
        <end position="92"/>
    </location>
</feature>
<sequence length="308" mass="33415">MRWDNLPESENVEDRRGDDGGGRGGFGMPMGMGGGGGLGIGTIVVLGLIGWALGIDPRILIGGAEMVGGSSHREAPAQSSQRQTGSPDDQMGKFVSRVLGSTEVQWREVFSKSGKTYRAPVLVLYNEVTNQPCGGVAQASMGPFYCPADKKIYLDTSFFREIERRFKGCDVGSKSCQFAQAYVIAHEVGHHVQNLLGILPKVQEMQRGMSKVEANKLQVRVELQADCFAGVWAHFSDQKWNLIEPGDVEAAMRTAAAIGDDKLQMQARGRVVPDSFTHGSSAQRQRWFETGLKQGSVAACNTFQAQSL</sequence>
<keyword evidence="2 6" id="KW-0812">Transmembrane</keyword>
<comment type="caution">
    <text evidence="7">The sequence shown here is derived from an EMBL/GenBank/DDBJ whole genome shotgun (WGS) entry which is preliminary data.</text>
</comment>
<evidence type="ECO:0000256" key="6">
    <source>
        <dbReference type="SAM" id="Phobius"/>
    </source>
</evidence>
<keyword evidence="8" id="KW-1185">Reference proteome</keyword>
<proteinExistence type="predicted"/>
<dbReference type="RefSeq" id="WP_272780319.1">
    <property type="nucleotide sequence ID" value="NZ_JAQQLI010000075.1"/>
</dbReference>
<feature type="compositionally biased region" description="Polar residues" evidence="5">
    <location>
        <begin position="77"/>
        <end position="87"/>
    </location>
</feature>
<dbReference type="EMBL" id="JAQQLI010000075">
    <property type="protein sequence ID" value="MDC7789498.1"/>
    <property type="molecule type" value="Genomic_DNA"/>
</dbReference>
<dbReference type="InterPro" id="IPR007343">
    <property type="entry name" value="Uncharacterised_pept_Zn_put"/>
</dbReference>
<evidence type="ECO:0000313" key="8">
    <source>
        <dbReference type="Proteomes" id="UP001165652"/>
    </source>
</evidence>
<evidence type="ECO:0000256" key="4">
    <source>
        <dbReference type="ARBA" id="ARBA00023136"/>
    </source>
</evidence>
<evidence type="ECO:0000256" key="5">
    <source>
        <dbReference type="SAM" id="MobiDB-lite"/>
    </source>
</evidence>
<evidence type="ECO:0000313" key="7">
    <source>
        <dbReference type="EMBL" id="MDC7789498.1"/>
    </source>
</evidence>
<evidence type="ECO:0000256" key="1">
    <source>
        <dbReference type="ARBA" id="ARBA00004167"/>
    </source>
</evidence>
<accession>A0ABT5JJE7</accession>
<name>A0ABT5JJE7_RHOTP</name>
<feature type="compositionally biased region" description="Basic and acidic residues" evidence="5">
    <location>
        <begin position="12"/>
        <end position="21"/>
    </location>
</feature>
<dbReference type="Pfam" id="PF04228">
    <property type="entry name" value="Zn_peptidase"/>
    <property type="match status" value="1"/>
</dbReference>
<organism evidence="7 8">
    <name type="scientific">Rhodoplanes tepidamans</name>
    <name type="common">Rhodoplanes cryptolactis</name>
    <dbReference type="NCBI Taxonomy" id="200616"/>
    <lineage>
        <taxon>Bacteria</taxon>
        <taxon>Pseudomonadati</taxon>
        <taxon>Pseudomonadota</taxon>
        <taxon>Alphaproteobacteria</taxon>
        <taxon>Hyphomicrobiales</taxon>
        <taxon>Nitrobacteraceae</taxon>
        <taxon>Rhodoplanes</taxon>
    </lineage>
</organism>
<evidence type="ECO:0000256" key="2">
    <source>
        <dbReference type="ARBA" id="ARBA00022692"/>
    </source>
</evidence>
<protein>
    <submittedName>
        <fullName evidence="7">Neutral zinc metallopeptidase</fullName>
    </submittedName>
</protein>
<comment type="subcellular location">
    <subcellularLocation>
        <location evidence="1">Membrane</location>
        <topology evidence="1">Single-pass membrane protein</topology>
    </subcellularLocation>
</comment>